<gene>
    <name evidence="4" type="ORF">CLV57_2221</name>
</gene>
<dbReference type="OrthoDB" id="649093at2"/>
<comment type="caution">
    <text evidence="4">The sequence shown here is derived from an EMBL/GenBank/DDBJ whole genome shotgun (WGS) entry which is preliminary data.</text>
</comment>
<sequence length="508" mass="57467">MNWLYYLAEANLYLCVFYLAYCIFFSKETHYQLNRFYLLFSCLAAFVLPLVQVNALKPPVVQKVQVFDYTALPTTESVAIIKPVEPAKPILSSLTFDNFLMAAYVAGALIVLVILIVKLYSIFKLTHHKKATYGNYNVVYLDDTETAFSFFNYLFVGTTAAGTDTIITHEMVHIRQRHSADIMFLELIKVMCWFNPVVYLLQNSLKTIHEYIADEKAAAADEDTIAYSTFLLNNAYGTGGLSITHSFFNYNLLKKRIIMLNQQRSGNLARLKYLITLPACAGMLCASTLAFSKTYGWHIGKMRVETETNGNLINLHADTLKTKKGYKYSETIYTKDGVKRATVTFYEDGGKKTSFNSAPMSPATANLLIGKYGYMFPNGTMPPPPPAPREKVGKIKFPPPVLKDKNGKLLPMKPMPKVDQVKFPPPPTGNLKTSSTGYQYEETGYLVRKTQNYRVIIHEKDGEQKEYYKSTAKKADLKLLKEKYGYVFPDMQLYDQLPPPPPSAPENN</sequence>
<feature type="transmembrane region" description="Helical" evidence="2">
    <location>
        <begin position="273"/>
        <end position="292"/>
    </location>
</feature>
<feature type="transmembrane region" description="Helical" evidence="2">
    <location>
        <begin position="6"/>
        <end position="24"/>
    </location>
</feature>
<dbReference type="PANTHER" id="PTHR34978:SF3">
    <property type="entry name" value="SLR0241 PROTEIN"/>
    <property type="match status" value="1"/>
</dbReference>
<keyword evidence="2" id="KW-0812">Transmembrane</keyword>
<dbReference type="Pfam" id="PF05569">
    <property type="entry name" value="Peptidase_M56"/>
    <property type="match status" value="1"/>
</dbReference>
<accession>A0A2H9VL78</accession>
<evidence type="ECO:0000256" key="1">
    <source>
        <dbReference type="SAM" id="MobiDB-lite"/>
    </source>
</evidence>
<dbReference type="InterPro" id="IPR052173">
    <property type="entry name" value="Beta-lactam_resp_regulator"/>
</dbReference>
<evidence type="ECO:0000259" key="3">
    <source>
        <dbReference type="Pfam" id="PF05569"/>
    </source>
</evidence>
<feature type="transmembrane region" description="Helical" evidence="2">
    <location>
        <begin position="235"/>
        <end position="253"/>
    </location>
</feature>
<keyword evidence="5" id="KW-1185">Reference proteome</keyword>
<protein>
    <submittedName>
        <fullName evidence="4">BlaR1 peptidase M56</fullName>
    </submittedName>
</protein>
<feature type="region of interest" description="Disordered" evidence="1">
    <location>
        <begin position="406"/>
        <end position="436"/>
    </location>
</feature>
<feature type="domain" description="Peptidase M56" evidence="3">
    <location>
        <begin position="163"/>
        <end position="260"/>
    </location>
</feature>
<evidence type="ECO:0000313" key="5">
    <source>
        <dbReference type="Proteomes" id="UP000242687"/>
    </source>
</evidence>
<dbReference type="InterPro" id="IPR008756">
    <property type="entry name" value="Peptidase_M56"/>
</dbReference>
<reference evidence="4 5" key="1">
    <citation type="submission" date="2017-11" db="EMBL/GenBank/DDBJ databases">
        <title>Genomic Encyclopedia of Archaeal and Bacterial Type Strains, Phase II (KMG-II): From Individual Species to Whole Genera.</title>
        <authorList>
            <person name="Goeker M."/>
        </authorList>
    </citation>
    <scope>NUCLEOTIDE SEQUENCE [LARGE SCALE GENOMIC DNA]</scope>
    <source>
        <strain evidence="4 5">DSM 28175</strain>
    </source>
</reference>
<dbReference type="EMBL" id="PGFJ01000002">
    <property type="protein sequence ID" value="PJJ79097.1"/>
    <property type="molecule type" value="Genomic_DNA"/>
</dbReference>
<dbReference type="Proteomes" id="UP000242687">
    <property type="component" value="Unassembled WGS sequence"/>
</dbReference>
<evidence type="ECO:0000256" key="2">
    <source>
        <dbReference type="SAM" id="Phobius"/>
    </source>
</evidence>
<organism evidence="4 5">
    <name type="scientific">Mucilaginibacter auburnensis</name>
    <dbReference type="NCBI Taxonomy" id="1457233"/>
    <lineage>
        <taxon>Bacteria</taxon>
        <taxon>Pseudomonadati</taxon>
        <taxon>Bacteroidota</taxon>
        <taxon>Sphingobacteriia</taxon>
        <taxon>Sphingobacteriales</taxon>
        <taxon>Sphingobacteriaceae</taxon>
        <taxon>Mucilaginibacter</taxon>
    </lineage>
</organism>
<evidence type="ECO:0000313" key="4">
    <source>
        <dbReference type="EMBL" id="PJJ79097.1"/>
    </source>
</evidence>
<name>A0A2H9VL78_9SPHI</name>
<keyword evidence="2" id="KW-0472">Membrane</keyword>
<dbReference type="RefSeq" id="WP_100341460.1">
    <property type="nucleotide sequence ID" value="NZ_PGFJ01000002.1"/>
</dbReference>
<proteinExistence type="predicted"/>
<keyword evidence="2" id="KW-1133">Transmembrane helix</keyword>
<feature type="transmembrane region" description="Helical" evidence="2">
    <location>
        <begin position="99"/>
        <end position="120"/>
    </location>
</feature>
<dbReference type="PANTHER" id="PTHR34978">
    <property type="entry name" value="POSSIBLE SENSOR-TRANSDUCER PROTEIN BLAR"/>
    <property type="match status" value="1"/>
</dbReference>
<feature type="transmembrane region" description="Helical" evidence="2">
    <location>
        <begin position="182"/>
        <end position="201"/>
    </location>
</feature>
<feature type="transmembrane region" description="Helical" evidence="2">
    <location>
        <begin position="36"/>
        <end position="55"/>
    </location>
</feature>
<dbReference type="AlphaFoldDB" id="A0A2H9VL78"/>